<feature type="binding site" evidence="6">
    <location>
        <begin position="15"/>
        <end position="17"/>
    </location>
    <ligand>
        <name>N(1)-(5-phospho-beta-D-ribosyl)glycinamide</name>
        <dbReference type="ChEBI" id="CHEBI:143788"/>
    </ligand>
</feature>
<dbReference type="Gene3D" id="3.40.50.170">
    <property type="entry name" value="Formyl transferase, N-terminal domain"/>
    <property type="match status" value="1"/>
</dbReference>
<dbReference type="GO" id="GO:0005829">
    <property type="term" value="C:cytosol"/>
    <property type="evidence" value="ECO:0007669"/>
    <property type="project" value="TreeGrafter"/>
</dbReference>
<evidence type="ECO:0000313" key="8">
    <source>
        <dbReference type="EMBL" id="RIA56839.1"/>
    </source>
</evidence>
<comment type="catalytic activity">
    <reaction evidence="5 6">
        <text>N(1)-(5-phospho-beta-D-ribosyl)glycinamide + (6R)-10-formyltetrahydrofolate = N(2)-formyl-N(1)-(5-phospho-beta-D-ribosyl)glycinamide + (6S)-5,6,7,8-tetrahydrofolate + H(+)</text>
        <dbReference type="Rhea" id="RHEA:15053"/>
        <dbReference type="ChEBI" id="CHEBI:15378"/>
        <dbReference type="ChEBI" id="CHEBI:57453"/>
        <dbReference type="ChEBI" id="CHEBI:143788"/>
        <dbReference type="ChEBI" id="CHEBI:147286"/>
        <dbReference type="ChEBI" id="CHEBI:195366"/>
        <dbReference type="EC" id="2.1.2.2"/>
    </reaction>
</comment>
<dbReference type="InterPro" id="IPR002376">
    <property type="entry name" value="Formyl_transf_N"/>
</dbReference>
<evidence type="ECO:0000256" key="3">
    <source>
        <dbReference type="ARBA" id="ARBA00022755"/>
    </source>
</evidence>
<proteinExistence type="inferred from homology"/>
<dbReference type="NCBIfam" id="TIGR00639">
    <property type="entry name" value="PurN"/>
    <property type="match status" value="1"/>
</dbReference>
<dbReference type="PANTHER" id="PTHR43369">
    <property type="entry name" value="PHOSPHORIBOSYLGLYCINAMIDE FORMYLTRANSFERASE"/>
    <property type="match status" value="1"/>
</dbReference>
<gene>
    <name evidence="6" type="primary">purN</name>
    <name evidence="8" type="ORF">BXY53_1952</name>
</gene>
<keyword evidence="2 6" id="KW-0808">Transferase</keyword>
<comment type="similarity">
    <text evidence="4 6">Belongs to the GART family.</text>
</comment>
<dbReference type="PROSITE" id="PS00373">
    <property type="entry name" value="GART"/>
    <property type="match status" value="1"/>
</dbReference>
<evidence type="ECO:0000256" key="6">
    <source>
        <dbReference type="HAMAP-Rule" id="MF_01930"/>
    </source>
</evidence>
<comment type="pathway">
    <text evidence="1 6">Purine metabolism; IMP biosynthesis via de novo pathway; N(2)-formyl-N(1)-(5-phospho-D-ribosyl)glycinamide from N(1)-(5-phospho-D-ribosyl)glycinamide (10-formyl THF route): step 1/1.</text>
</comment>
<name>A0A397Q8J8_9HYPH</name>
<dbReference type="PANTHER" id="PTHR43369:SF2">
    <property type="entry name" value="PHOSPHORIBOSYLGLYCINAMIDE FORMYLTRANSFERASE"/>
    <property type="match status" value="1"/>
</dbReference>
<evidence type="ECO:0000259" key="7">
    <source>
        <dbReference type="Pfam" id="PF00551"/>
    </source>
</evidence>
<feature type="site" description="Raises pKa of active site His" evidence="6">
    <location>
        <position position="148"/>
    </location>
</feature>
<dbReference type="InterPro" id="IPR036477">
    <property type="entry name" value="Formyl_transf_N_sf"/>
</dbReference>
<dbReference type="InterPro" id="IPR004607">
    <property type="entry name" value="GART"/>
</dbReference>
<dbReference type="EMBL" id="QXDF01000001">
    <property type="protein sequence ID" value="RIA56839.1"/>
    <property type="molecule type" value="Genomic_DNA"/>
</dbReference>
<evidence type="ECO:0000313" key="9">
    <source>
        <dbReference type="Proteomes" id="UP000266273"/>
    </source>
</evidence>
<dbReference type="GO" id="GO:0006189">
    <property type="term" value="P:'de novo' IMP biosynthetic process"/>
    <property type="evidence" value="ECO:0007669"/>
    <property type="project" value="UniProtKB-UniRule"/>
</dbReference>
<feature type="binding site" evidence="6">
    <location>
        <position position="110"/>
    </location>
    <ligand>
        <name>(6R)-10-formyltetrahydrofolate</name>
        <dbReference type="ChEBI" id="CHEBI:195366"/>
    </ligand>
</feature>
<dbReference type="OrthoDB" id="9806170at2"/>
<comment type="caution">
    <text evidence="8">The sequence shown here is derived from an EMBL/GenBank/DDBJ whole genome shotgun (WGS) entry which is preliminary data.</text>
</comment>
<evidence type="ECO:0000256" key="4">
    <source>
        <dbReference type="ARBA" id="ARBA00038440"/>
    </source>
</evidence>
<dbReference type="RefSeq" id="WP_119061863.1">
    <property type="nucleotide sequence ID" value="NZ_QXDF01000001.1"/>
</dbReference>
<feature type="binding site" evidence="6">
    <location>
        <position position="68"/>
    </location>
    <ligand>
        <name>(6R)-10-formyltetrahydrofolate</name>
        <dbReference type="ChEBI" id="CHEBI:195366"/>
    </ligand>
</feature>
<keyword evidence="3 6" id="KW-0658">Purine biosynthesis</keyword>
<feature type="domain" description="Formyl transferase N-terminal" evidence="7">
    <location>
        <begin position="6"/>
        <end position="184"/>
    </location>
</feature>
<accession>A0A397Q8J8</accession>
<keyword evidence="9" id="KW-1185">Reference proteome</keyword>
<dbReference type="Proteomes" id="UP000266273">
    <property type="component" value="Unassembled WGS sequence"/>
</dbReference>
<dbReference type="UniPathway" id="UPA00074">
    <property type="reaction ID" value="UER00126"/>
</dbReference>
<reference evidence="8 9" key="1">
    <citation type="submission" date="2018-08" db="EMBL/GenBank/DDBJ databases">
        <title>Genomic Encyclopedia of Archaeal and Bacterial Type Strains, Phase II (KMG-II): from individual species to whole genera.</title>
        <authorList>
            <person name="Goeker M."/>
        </authorList>
    </citation>
    <scope>NUCLEOTIDE SEQUENCE [LARGE SCALE GENOMIC DNA]</scope>
    <source>
        <strain evidence="8 9">DSM 5002</strain>
    </source>
</reference>
<dbReference type="EC" id="2.1.2.2" evidence="6"/>
<dbReference type="AlphaFoldDB" id="A0A397Q8J8"/>
<organism evidence="8 9">
    <name type="scientific">Dichotomicrobium thermohalophilum</name>
    <dbReference type="NCBI Taxonomy" id="933063"/>
    <lineage>
        <taxon>Bacteria</taxon>
        <taxon>Pseudomonadati</taxon>
        <taxon>Pseudomonadota</taxon>
        <taxon>Alphaproteobacteria</taxon>
        <taxon>Hyphomicrobiales</taxon>
        <taxon>Hyphomicrobiaceae</taxon>
        <taxon>Dichotomicrobium</taxon>
    </lineage>
</organism>
<comment type="function">
    <text evidence="6">Catalyzes the transfer of a formyl group from 10-formyltetrahydrofolate to 5-phospho-ribosyl-glycinamide (GAR), producing 5-phospho-ribosyl-N-formylglycinamide (FGAR) and tetrahydrofolate.</text>
</comment>
<dbReference type="CDD" id="cd08645">
    <property type="entry name" value="FMT_core_GART"/>
    <property type="match status" value="1"/>
</dbReference>
<protein>
    <recommendedName>
        <fullName evidence="6">Phosphoribosylglycinamide formyltransferase</fullName>
        <ecNumber evidence="6">2.1.2.2</ecNumber>
    </recommendedName>
    <alternativeName>
        <fullName evidence="6">5'-phosphoribosylglycinamide transformylase</fullName>
    </alternativeName>
    <alternativeName>
        <fullName evidence="6">GAR transformylase</fullName>
        <shortName evidence="6">GART</shortName>
    </alternativeName>
</protein>
<evidence type="ECO:0000256" key="2">
    <source>
        <dbReference type="ARBA" id="ARBA00022679"/>
    </source>
</evidence>
<dbReference type="HAMAP" id="MF_01930">
    <property type="entry name" value="PurN"/>
    <property type="match status" value="1"/>
</dbReference>
<feature type="binding site" evidence="6">
    <location>
        <begin position="93"/>
        <end position="96"/>
    </location>
    <ligand>
        <name>(6R)-10-formyltetrahydrofolate</name>
        <dbReference type="ChEBI" id="CHEBI:195366"/>
    </ligand>
</feature>
<feature type="active site" description="Proton donor" evidence="6">
    <location>
        <position position="112"/>
    </location>
</feature>
<dbReference type="GO" id="GO:0004644">
    <property type="term" value="F:phosphoribosylglycinamide formyltransferase activity"/>
    <property type="evidence" value="ECO:0007669"/>
    <property type="project" value="UniProtKB-UniRule"/>
</dbReference>
<dbReference type="InterPro" id="IPR001555">
    <property type="entry name" value="GART_AS"/>
</dbReference>
<dbReference type="SUPFAM" id="SSF53328">
    <property type="entry name" value="Formyltransferase"/>
    <property type="match status" value="1"/>
</dbReference>
<sequence>MSGYRKIGVLISGRGSNLAALIEACQTPDYPAEIAVVISNRPGAPGLQFAESAGIPTQVIDHKHFASRTDFDRALDDALRAAGAELVCNAGFMRLLTPEFVQLWRDRQLNIHPSLLPAFRGLDTHERAIASGVRISGCTVHFVRAEMDEGPIVAQAAVPVLPGDDAEALAARVLRAEHQLYPWAVRLVASGAAWVEDDRVVYAPDVPQPEGVTLFAPLPGH</sequence>
<evidence type="ECO:0000256" key="1">
    <source>
        <dbReference type="ARBA" id="ARBA00005054"/>
    </source>
</evidence>
<evidence type="ECO:0000256" key="5">
    <source>
        <dbReference type="ARBA" id="ARBA00047664"/>
    </source>
</evidence>
<dbReference type="Pfam" id="PF00551">
    <property type="entry name" value="Formyl_trans_N"/>
    <property type="match status" value="1"/>
</dbReference>